<keyword evidence="1" id="KW-1133">Transmembrane helix</keyword>
<keyword evidence="3" id="KW-1185">Reference proteome</keyword>
<protein>
    <submittedName>
        <fullName evidence="2">Uncharacterized protein</fullName>
    </submittedName>
</protein>
<dbReference type="EMBL" id="JBIQWL010000003">
    <property type="protein sequence ID" value="MFH8250863.1"/>
    <property type="molecule type" value="Genomic_DNA"/>
</dbReference>
<name>A0ABW7Q914_9MICO</name>
<evidence type="ECO:0000256" key="1">
    <source>
        <dbReference type="SAM" id="Phobius"/>
    </source>
</evidence>
<keyword evidence="1" id="KW-0812">Transmembrane</keyword>
<sequence length="86" mass="8950">MVGAIVLIVIGVALAGIGISFVVDLRQNLGAGAEAAGVESPGRGRVRQTYTFLRIESRTVAWIVTIVVFLAALALIIWGIVMLASG</sequence>
<keyword evidence="1" id="KW-0472">Membrane</keyword>
<accession>A0ABW7Q914</accession>
<feature type="transmembrane region" description="Helical" evidence="1">
    <location>
        <begin position="59"/>
        <end position="84"/>
    </location>
</feature>
<dbReference type="Proteomes" id="UP001610861">
    <property type="component" value="Unassembled WGS sequence"/>
</dbReference>
<dbReference type="RefSeq" id="WP_396640810.1">
    <property type="nucleotide sequence ID" value="NZ_JBIQWL010000003.1"/>
</dbReference>
<gene>
    <name evidence="2" type="ORF">ACH3VR_10900</name>
</gene>
<proteinExistence type="predicted"/>
<reference evidence="2 3" key="1">
    <citation type="submission" date="2024-09" db="EMBL/GenBank/DDBJ databases">
        <authorList>
            <person name="Pan X."/>
        </authorList>
    </citation>
    <scope>NUCLEOTIDE SEQUENCE [LARGE SCALE GENOMIC DNA]</scope>
    <source>
        <strain evidence="2 3">B2969</strain>
    </source>
</reference>
<comment type="caution">
    <text evidence="2">The sequence shown here is derived from an EMBL/GenBank/DDBJ whole genome shotgun (WGS) entry which is preliminary data.</text>
</comment>
<organism evidence="2 3">
    <name type="scientific">Microbacterium alkaliflavum</name>
    <dbReference type="NCBI Taxonomy" id="3248839"/>
    <lineage>
        <taxon>Bacteria</taxon>
        <taxon>Bacillati</taxon>
        <taxon>Actinomycetota</taxon>
        <taxon>Actinomycetes</taxon>
        <taxon>Micrococcales</taxon>
        <taxon>Microbacteriaceae</taxon>
        <taxon>Microbacterium</taxon>
    </lineage>
</organism>
<evidence type="ECO:0000313" key="3">
    <source>
        <dbReference type="Proteomes" id="UP001610861"/>
    </source>
</evidence>
<evidence type="ECO:0000313" key="2">
    <source>
        <dbReference type="EMBL" id="MFH8250863.1"/>
    </source>
</evidence>